<reference evidence="2 3" key="1">
    <citation type="journal article" date="2013" name="Mar. Genomics">
        <title>Expression of sulfatases in Rhodopirellula baltica and the diversity of sulfatases in the genus Rhodopirellula.</title>
        <authorList>
            <person name="Wegner C.E."/>
            <person name="Richter-Heitmann T."/>
            <person name="Klindworth A."/>
            <person name="Klockow C."/>
            <person name="Richter M."/>
            <person name="Achstetter T."/>
            <person name="Glockner F.O."/>
            <person name="Harder J."/>
        </authorList>
    </citation>
    <scope>NUCLEOTIDE SEQUENCE [LARGE SCALE GENOMIC DNA]</scope>
    <source>
        <strain evidence="2 3">SM41</strain>
    </source>
</reference>
<dbReference type="AlphaFoldDB" id="M5U7R6"/>
<keyword evidence="1" id="KW-1133">Transmembrane helix</keyword>
<proteinExistence type="predicted"/>
<dbReference type="Proteomes" id="UP000011885">
    <property type="component" value="Unassembled WGS sequence"/>
</dbReference>
<keyword evidence="1" id="KW-0812">Transmembrane</keyword>
<dbReference type="PATRIC" id="fig|1263870.3.peg.1242"/>
<comment type="caution">
    <text evidence="2">The sequence shown here is derived from an EMBL/GenBank/DDBJ whole genome shotgun (WGS) entry which is preliminary data.</text>
</comment>
<dbReference type="EMBL" id="ANOH01000095">
    <property type="protein sequence ID" value="EMI57309.1"/>
    <property type="molecule type" value="Genomic_DNA"/>
</dbReference>
<accession>M5U7R6</accession>
<protein>
    <submittedName>
        <fullName evidence="2">Uncharacterized protein</fullName>
    </submittedName>
</protein>
<keyword evidence="1" id="KW-0472">Membrane</keyword>
<feature type="transmembrane region" description="Helical" evidence="1">
    <location>
        <begin position="31"/>
        <end position="50"/>
    </location>
</feature>
<gene>
    <name evidence="2" type="ORF">RSSM_01150</name>
</gene>
<evidence type="ECO:0000256" key="1">
    <source>
        <dbReference type="SAM" id="Phobius"/>
    </source>
</evidence>
<organism evidence="2 3">
    <name type="scientific">Rhodopirellula sallentina SM41</name>
    <dbReference type="NCBI Taxonomy" id="1263870"/>
    <lineage>
        <taxon>Bacteria</taxon>
        <taxon>Pseudomonadati</taxon>
        <taxon>Planctomycetota</taxon>
        <taxon>Planctomycetia</taxon>
        <taxon>Pirellulales</taxon>
        <taxon>Pirellulaceae</taxon>
        <taxon>Rhodopirellula</taxon>
    </lineage>
</organism>
<evidence type="ECO:0000313" key="3">
    <source>
        <dbReference type="Proteomes" id="UP000011885"/>
    </source>
</evidence>
<sequence length="296" mass="33538">MSDLRKPLIEKWLGPSRVTAWPGIADREHRAFGWVGMIAIVLLAGSVLLYPQSVARADEGLGSPNQHGQRKLSLRSLPEPPAELKQLIGKGDITFLIGGTRPSVVDPSRSTGTRGRTFDAETQFRLSYTFKSRCRWAWNGSPNDRELAIGVGYDRLRLNVSHLMWFEDMPDREAFWESPLVLHEFDHVRLSTDPRVTSRFLSAVRKQDRVILTREESEPLITAASRRSGRSRYGRSSVLRSLTGGDAQPWLKEIVSAEFQKAVDLIGIRYRELDRQTDHGKFAVPRSGDLHQWLNP</sequence>
<evidence type="ECO:0000313" key="2">
    <source>
        <dbReference type="EMBL" id="EMI57309.1"/>
    </source>
</evidence>
<keyword evidence="3" id="KW-1185">Reference proteome</keyword>
<name>M5U7R6_9BACT</name>